<feature type="region of interest" description="Disordered" evidence="1">
    <location>
        <begin position="1"/>
        <end position="40"/>
    </location>
</feature>
<dbReference type="Proteomes" id="UP000000763">
    <property type="component" value="Chromosome 10"/>
</dbReference>
<reference evidence="3" key="2">
    <citation type="journal article" date="2008" name="Nucleic Acids Res.">
        <title>The rice annotation project database (RAP-DB): 2008 update.</title>
        <authorList>
            <consortium name="The rice annotation project (RAP)"/>
        </authorList>
    </citation>
    <scope>GENOME REANNOTATION</scope>
    <source>
        <strain evidence="3">cv. Nipponbare</strain>
    </source>
</reference>
<organism evidence="2 3">
    <name type="scientific">Oryza sativa subsp. japonica</name>
    <name type="common">Rice</name>
    <dbReference type="NCBI Taxonomy" id="39947"/>
    <lineage>
        <taxon>Eukaryota</taxon>
        <taxon>Viridiplantae</taxon>
        <taxon>Streptophyta</taxon>
        <taxon>Embryophyta</taxon>
        <taxon>Tracheophyta</taxon>
        <taxon>Spermatophyta</taxon>
        <taxon>Magnoliopsida</taxon>
        <taxon>Liliopsida</taxon>
        <taxon>Poales</taxon>
        <taxon>Poaceae</taxon>
        <taxon>BOP clade</taxon>
        <taxon>Oryzoideae</taxon>
        <taxon>Oryzeae</taxon>
        <taxon>Oryzinae</taxon>
        <taxon>Oryza</taxon>
        <taxon>Oryza sativa</taxon>
    </lineage>
</organism>
<evidence type="ECO:0000313" key="3">
    <source>
        <dbReference type="Proteomes" id="UP000000763"/>
    </source>
</evidence>
<feature type="compositionally biased region" description="Basic residues" evidence="1">
    <location>
        <begin position="31"/>
        <end position="40"/>
    </location>
</feature>
<gene>
    <name evidence="2" type="primary">OSJNBb0058B20.22</name>
</gene>
<accession>Q8S5P4</accession>
<protein>
    <submittedName>
        <fullName evidence="2">Uncharacterized protein</fullName>
    </submittedName>
</protein>
<proteinExistence type="predicted"/>
<name>Q8S5P4_ORYSJ</name>
<evidence type="ECO:0000313" key="2">
    <source>
        <dbReference type="EMBL" id="AAM01140.1"/>
    </source>
</evidence>
<dbReference type="AlphaFoldDB" id="Q8S5P4"/>
<evidence type="ECO:0000256" key="1">
    <source>
        <dbReference type="SAM" id="MobiDB-lite"/>
    </source>
</evidence>
<reference evidence="3" key="1">
    <citation type="journal article" date="2005" name="Nature">
        <title>The map-based sequence of the rice genome.</title>
        <authorList>
            <consortium name="International rice genome sequencing project (IRGSP)"/>
            <person name="Matsumoto T."/>
            <person name="Wu J."/>
            <person name="Kanamori H."/>
            <person name="Katayose Y."/>
            <person name="Fujisawa M."/>
            <person name="Namiki N."/>
            <person name="Mizuno H."/>
            <person name="Yamamoto K."/>
            <person name="Antonio B.A."/>
            <person name="Baba T."/>
            <person name="Sakata K."/>
            <person name="Nagamura Y."/>
            <person name="Aoki H."/>
            <person name="Arikawa K."/>
            <person name="Arita K."/>
            <person name="Bito T."/>
            <person name="Chiden Y."/>
            <person name="Fujitsuka N."/>
            <person name="Fukunaka R."/>
            <person name="Hamada M."/>
            <person name="Harada C."/>
            <person name="Hayashi A."/>
            <person name="Hijishita S."/>
            <person name="Honda M."/>
            <person name="Hosokawa S."/>
            <person name="Ichikawa Y."/>
            <person name="Idonuma A."/>
            <person name="Iijima M."/>
            <person name="Ikeda M."/>
            <person name="Ikeno M."/>
            <person name="Ito K."/>
            <person name="Ito S."/>
            <person name="Ito T."/>
            <person name="Ito Y."/>
            <person name="Ito Y."/>
            <person name="Iwabuchi A."/>
            <person name="Kamiya K."/>
            <person name="Karasawa W."/>
            <person name="Kurita K."/>
            <person name="Katagiri S."/>
            <person name="Kikuta A."/>
            <person name="Kobayashi H."/>
            <person name="Kobayashi N."/>
            <person name="Machita K."/>
            <person name="Maehara T."/>
            <person name="Masukawa M."/>
            <person name="Mizubayashi T."/>
            <person name="Mukai Y."/>
            <person name="Nagasaki H."/>
            <person name="Nagata Y."/>
            <person name="Naito S."/>
            <person name="Nakashima M."/>
            <person name="Nakama Y."/>
            <person name="Nakamichi Y."/>
            <person name="Nakamura M."/>
            <person name="Meguro A."/>
            <person name="Negishi M."/>
            <person name="Ohta I."/>
            <person name="Ohta T."/>
            <person name="Okamoto M."/>
            <person name="Ono N."/>
            <person name="Saji S."/>
            <person name="Sakaguchi M."/>
            <person name="Sakai K."/>
            <person name="Shibata M."/>
            <person name="Shimokawa T."/>
            <person name="Song J."/>
            <person name="Takazaki Y."/>
            <person name="Terasawa K."/>
            <person name="Tsugane M."/>
            <person name="Tsuji K."/>
            <person name="Ueda S."/>
            <person name="Waki K."/>
            <person name="Yamagata H."/>
            <person name="Yamamoto M."/>
            <person name="Yamamoto S."/>
            <person name="Yamane H."/>
            <person name="Yoshiki S."/>
            <person name="Yoshihara R."/>
            <person name="Yukawa K."/>
            <person name="Zhong H."/>
            <person name="Yano M."/>
            <person name="Yuan Q."/>
            <person name="Ouyang S."/>
            <person name="Liu J."/>
            <person name="Jones K.M."/>
            <person name="Gansberger K."/>
            <person name="Moffat K."/>
            <person name="Hill J."/>
            <person name="Bera J."/>
            <person name="Fadrosh D."/>
            <person name="Jin S."/>
            <person name="Johri S."/>
            <person name="Kim M."/>
            <person name="Overton L."/>
            <person name="Reardon M."/>
            <person name="Tsitrin T."/>
            <person name="Vuong H."/>
            <person name="Weaver B."/>
            <person name="Ciecko A."/>
            <person name="Tallon L."/>
            <person name="Jackson J."/>
            <person name="Pai G."/>
            <person name="Aken S.V."/>
            <person name="Utterback T."/>
            <person name="Reidmuller S."/>
            <person name="Feldblyum T."/>
            <person name="Hsiao J."/>
            <person name="Zismann V."/>
            <person name="Iobst S."/>
            <person name="de Vazeille A.R."/>
            <person name="Buell C.R."/>
            <person name="Ying K."/>
            <person name="Li Y."/>
            <person name="Lu T."/>
            <person name="Huang Y."/>
            <person name="Zhao Q."/>
            <person name="Feng Q."/>
            <person name="Zhang L."/>
            <person name="Zhu J."/>
            <person name="Weng Q."/>
            <person name="Mu J."/>
            <person name="Lu Y."/>
            <person name="Fan D."/>
            <person name="Liu Y."/>
            <person name="Guan J."/>
            <person name="Zhang Y."/>
            <person name="Yu S."/>
            <person name="Liu X."/>
            <person name="Zhang Y."/>
            <person name="Hong G."/>
            <person name="Han B."/>
            <person name="Choisne N."/>
            <person name="Demange N."/>
            <person name="Orjeda G."/>
            <person name="Samain S."/>
            <person name="Cattolico L."/>
            <person name="Pelletier E."/>
            <person name="Couloux A."/>
            <person name="Segurens B."/>
            <person name="Wincker P."/>
            <person name="D'Hont A."/>
            <person name="Scarpelli C."/>
            <person name="Weissenbach J."/>
            <person name="Salanoubat M."/>
            <person name="Quetier F."/>
            <person name="Yu Y."/>
            <person name="Kim H.R."/>
            <person name="Rambo T."/>
            <person name="Currie J."/>
            <person name="Collura K."/>
            <person name="Luo M."/>
            <person name="Yang T."/>
            <person name="Ammiraju J.S.S."/>
            <person name="Engler F."/>
            <person name="Soderlund C."/>
            <person name="Wing R.A."/>
            <person name="Palmer L.E."/>
            <person name="de la Bastide M."/>
            <person name="Spiegel L."/>
            <person name="Nascimento L."/>
            <person name="Zutavern T."/>
            <person name="O'Shaughnessy A."/>
            <person name="Dike S."/>
            <person name="Dedhia N."/>
            <person name="Preston R."/>
            <person name="Balija V."/>
            <person name="McCombie W.R."/>
            <person name="Chow T."/>
            <person name="Chen H."/>
            <person name="Chung M."/>
            <person name="Chen C."/>
            <person name="Shaw J."/>
            <person name="Wu H."/>
            <person name="Hsiao K."/>
            <person name="Chao Y."/>
            <person name="Chu M."/>
            <person name="Cheng C."/>
            <person name="Hour A."/>
            <person name="Lee P."/>
            <person name="Lin S."/>
            <person name="Lin Y."/>
            <person name="Liou J."/>
            <person name="Liu S."/>
            <person name="Hsing Y."/>
            <person name="Raghuvanshi S."/>
            <person name="Mohanty A."/>
            <person name="Bharti A.K."/>
            <person name="Gaur A."/>
            <person name="Gupta V."/>
            <person name="Kumar D."/>
            <person name="Ravi V."/>
            <person name="Vij S."/>
            <person name="Kapur A."/>
            <person name="Khurana P."/>
            <person name="Khurana P."/>
            <person name="Khurana J.P."/>
            <person name="Tyagi A.K."/>
            <person name="Gaikwad K."/>
            <person name="Singh A."/>
            <person name="Dalal V."/>
            <person name="Srivastava S."/>
            <person name="Dixit A."/>
            <person name="Pal A.K."/>
            <person name="Ghazi I.A."/>
            <person name="Yadav M."/>
            <person name="Pandit A."/>
            <person name="Bhargava A."/>
            <person name="Sureshbabu K."/>
            <person name="Batra K."/>
            <person name="Sharma T.R."/>
            <person name="Mohapatra T."/>
            <person name="Singh N.K."/>
            <person name="Messing J."/>
            <person name="Nelson A.B."/>
            <person name="Fuks G."/>
            <person name="Kavchok S."/>
            <person name="Keizer G."/>
            <person name="Linton E."/>
            <person name="Llaca V."/>
            <person name="Song R."/>
            <person name="Tanyolac B."/>
            <person name="Young S."/>
            <person name="Ho-Il K."/>
            <person name="Hahn J.H."/>
            <person name="Sangsakoo G."/>
            <person name="Vanavichit A."/>
            <person name="de Mattos Luiz.A.T."/>
            <person name="Zimmer P.D."/>
            <person name="Malone G."/>
            <person name="Dellagostin O."/>
            <person name="de Oliveira A.C."/>
            <person name="Bevan M."/>
            <person name="Bancroft I."/>
            <person name="Minx P."/>
            <person name="Cordum H."/>
            <person name="Wilson R."/>
            <person name="Cheng Z."/>
            <person name="Jin W."/>
            <person name="Jiang J."/>
            <person name="Leong S.A."/>
            <person name="Iwama H."/>
            <person name="Gojobori T."/>
            <person name="Itoh T."/>
            <person name="Niimura Y."/>
            <person name="Fujii Y."/>
            <person name="Habara T."/>
            <person name="Sakai H."/>
            <person name="Sato Y."/>
            <person name="Wilson G."/>
            <person name="Kumar K."/>
            <person name="McCouch S."/>
            <person name="Juretic N."/>
            <person name="Hoen D."/>
            <person name="Wright S."/>
            <person name="Bruskiewich R."/>
            <person name="Bureau T."/>
            <person name="Miyao A."/>
            <person name="Hirochika H."/>
            <person name="Nishikawa T."/>
            <person name="Kadowaki K."/>
            <person name="Sugiura M."/>
            <person name="Burr B."/>
            <person name="Sasaki T."/>
        </authorList>
    </citation>
    <scope>NUCLEOTIDE SEQUENCE [LARGE SCALE GENOMIC DNA]</scope>
    <source>
        <strain evidence="3">cv. Nipponbare</strain>
    </source>
</reference>
<sequence length="40" mass="4350">MVQPTSRWSAAPGGNGGFGSSQGMRTSPRARLPRQPRRRP</sequence>
<dbReference type="EMBL" id="AC108884">
    <property type="protein sequence ID" value="AAM01140.1"/>
    <property type="molecule type" value="Genomic_DNA"/>
</dbReference>